<organism evidence="4">
    <name type="scientific">Ralstonia solanacearum</name>
    <name type="common">Pseudomonas solanacearum</name>
    <dbReference type="NCBI Taxonomy" id="305"/>
    <lineage>
        <taxon>Bacteria</taxon>
        <taxon>Pseudomonadati</taxon>
        <taxon>Pseudomonadota</taxon>
        <taxon>Betaproteobacteria</taxon>
        <taxon>Burkholderiales</taxon>
        <taxon>Burkholderiaceae</taxon>
        <taxon>Ralstonia</taxon>
        <taxon>Ralstonia solanacearum species complex</taxon>
    </lineage>
</organism>
<proteinExistence type="predicted"/>
<reference evidence="7" key="4">
    <citation type="submission" date="2021-10" db="EMBL/GenBank/DDBJ databases">
        <title>Complete genome sequences of five Ralstonia solancearum strains isolated from sunflower.</title>
        <authorList>
            <person name="She X."/>
            <person name="He Z."/>
        </authorList>
    </citation>
    <scope>NUCLEOTIDE SEQUENCE</scope>
    <source>
        <strain evidence="7">RS638</strain>
    </source>
</reference>
<evidence type="ECO:0000313" key="3">
    <source>
        <dbReference type="EMBL" id="AYA45104.1"/>
    </source>
</evidence>
<dbReference type="PANTHER" id="PTHR48081">
    <property type="entry name" value="AB HYDROLASE SUPERFAMILY PROTEIN C4A8.06C"/>
    <property type="match status" value="1"/>
</dbReference>
<sequence length="322" mass="34846">MAVDPQILQFHQRLAERFGALPLPADALARRARFAAVAEVLARPDPEGIEASDLTLPLPGRTLDAVMFRPRSVQRPRLLVWFHGEGWMVGAARTTHRLMCALLAADTGCAVISVDYRLAPEHPFPAPTDDARDALAYLAEQRLHLSLDPDFLAVGGDSAGGHLAAQAAQAVHDRVRQGLVTAQLLVCPATMPAFGSESYSAFAQGPGLTRDEMRWYWAQFIGEAALDRPLAEQDARLFLMADPPAHLPPDTVVIVAAHDVLRDDGLAYADHLVQHGAQVVTIEASGMTHGFARLQPEAERAREWMRRAAHAFVGMIGGDAAG</sequence>
<dbReference type="Proteomes" id="UP000262427">
    <property type="component" value="Chromosome CM"/>
</dbReference>
<evidence type="ECO:0000313" key="6">
    <source>
        <dbReference type="EMBL" id="CUV57285.1"/>
    </source>
</evidence>
<evidence type="ECO:0000313" key="4">
    <source>
        <dbReference type="EMBL" id="CUV16729.1"/>
    </source>
</evidence>
<gene>
    <name evidence="7" type="ORF">LH706_00645</name>
    <name evidence="4" type="ORF">PSS4_v1_170040</name>
    <name evidence="3" type="ORF">RSP824_00550</name>
    <name evidence="5" type="ORF">RUN1985_v1_510017</name>
    <name evidence="6" type="ORF">RUN215_v1_1270013</name>
</gene>
<name>A0A0S4U3G2_RALSL</name>
<reference evidence="4" key="1">
    <citation type="submission" date="2015-10" db="EMBL/GenBank/DDBJ databases">
        <authorList>
            <person name="Gilbert D.G."/>
        </authorList>
    </citation>
    <scope>NUCLEOTIDE SEQUENCE</scope>
    <source>
        <strain evidence="4">Phyl III-seqv23</strain>
    </source>
</reference>
<evidence type="ECO:0000256" key="1">
    <source>
        <dbReference type="ARBA" id="ARBA00022801"/>
    </source>
</evidence>
<dbReference type="Gene3D" id="3.40.50.1820">
    <property type="entry name" value="alpha/beta hydrolase"/>
    <property type="match status" value="1"/>
</dbReference>
<reference evidence="8" key="3">
    <citation type="submission" date="2018-01" db="EMBL/GenBank/DDBJ databases">
        <title>Raltonia solanacearum P824 infects blueberry.</title>
        <authorList>
            <person name="Bocsanczy A.M."/>
            <person name="Norman D.J."/>
        </authorList>
    </citation>
    <scope>NUCLEOTIDE SEQUENCE [LARGE SCALE GENOMIC DNA]</scope>
    <source>
        <strain evidence="8">P824</strain>
    </source>
</reference>
<evidence type="ECO:0000313" key="5">
    <source>
        <dbReference type="EMBL" id="CUV29783.1"/>
    </source>
</evidence>
<dbReference type="EMBL" id="LN899821">
    <property type="protein sequence ID" value="CUV16729.1"/>
    <property type="molecule type" value="Genomic_DNA"/>
</dbReference>
<reference evidence="3" key="2">
    <citation type="submission" date="2018-01" db="EMBL/GenBank/DDBJ databases">
        <title>Ralstonia pseudosolanacearum P824 infects blueberry.</title>
        <authorList>
            <person name="Bocsanczy A.M."/>
            <person name="Norman D.J."/>
        </authorList>
    </citation>
    <scope>NUCLEOTIDE SEQUENCE</scope>
    <source>
        <strain evidence="3">P824</strain>
    </source>
</reference>
<dbReference type="Pfam" id="PF07859">
    <property type="entry name" value="Abhydrolase_3"/>
    <property type="match status" value="1"/>
</dbReference>
<evidence type="ECO:0000259" key="2">
    <source>
        <dbReference type="Pfam" id="PF07859"/>
    </source>
</evidence>
<dbReference type="PATRIC" id="fig|305.107.peg.1179"/>
<evidence type="ECO:0000313" key="8">
    <source>
        <dbReference type="Proteomes" id="UP000262427"/>
    </source>
</evidence>
<keyword evidence="1 7" id="KW-0378">Hydrolase</keyword>
<dbReference type="GO" id="GO:0016787">
    <property type="term" value="F:hydrolase activity"/>
    <property type="evidence" value="ECO:0007669"/>
    <property type="project" value="UniProtKB-KW"/>
</dbReference>
<evidence type="ECO:0000313" key="7">
    <source>
        <dbReference type="EMBL" id="UZF15016.1"/>
    </source>
</evidence>
<dbReference type="EMBL" id="LN899820">
    <property type="protein sequence ID" value="CUV57285.1"/>
    <property type="molecule type" value="Genomic_DNA"/>
</dbReference>
<feature type="domain" description="Alpha/beta hydrolase fold-3" evidence="2">
    <location>
        <begin position="79"/>
        <end position="292"/>
    </location>
</feature>
<dbReference type="EMBL" id="CP025741">
    <property type="protein sequence ID" value="AYA45104.1"/>
    <property type="molecule type" value="Genomic_DNA"/>
</dbReference>
<accession>A0A0S4U3G2</accession>
<dbReference type="EMBL" id="CP085043">
    <property type="protein sequence ID" value="UZF15016.1"/>
    <property type="molecule type" value="Genomic_DNA"/>
</dbReference>
<protein>
    <submittedName>
        <fullName evidence="3">Acetyl esterase</fullName>
    </submittedName>
    <submittedName>
        <fullName evidence="7">Alpha/beta hydrolase</fullName>
    </submittedName>
    <submittedName>
        <fullName evidence="4">Esterase/lipase</fullName>
    </submittedName>
</protein>
<dbReference type="InterPro" id="IPR050300">
    <property type="entry name" value="GDXG_lipolytic_enzyme"/>
</dbReference>
<dbReference type="SUPFAM" id="SSF53474">
    <property type="entry name" value="alpha/beta-Hydrolases"/>
    <property type="match status" value="1"/>
</dbReference>
<dbReference type="PANTHER" id="PTHR48081:SF8">
    <property type="entry name" value="ALPHA_BETA HYDROLASE FOLD-3 DOMAIN-CONTAINING PROTEIN-RELATED"/>
    <property type="match status" value="1"/>
</dbReference>
<dbReference type="InterPro" id="IPR029058">
    <property type="entry name" value="AB_hydrolase_fold"/>
</dbReference>
<dbReference type="InterPro" id="IPR013094">
    <property type="entry name" value="AB_hydrolase_3"/>
</dbReference>
<dbReference type="EMBL" id="LN899824">
    <property type="protein sequence ID" value="CUV29783.1"/>
    <property type="molecule type" value="Genomic_DNA"/>
</dbReference>
<dbReference type="AlphaFoldDB" id="A0A0S4U3G2"/>